<protein>
    <submittedName>
        <fullName evidence="2">Uncharacterized protein</fullName>
    </submittedName>
</protein>
<keyword evidence="1" id="KW-0732">Signal</keyword>
<evidence type="ECO:0000256" key="1">
    <source>
        <dbReference type="SAM" id="SignalP"/>
    </source>
</evidence>
<dbReference type="KEGG" id="ffu:CLAFUR5_10129"/>
<dbReference type="AlphaFoldDB" id="A0A9Q8PCT4"/>
<dbReference type="RefSeq" id="XP_047764436.1">
    <property type="nucleotide sequence ID" value="XM_047909277.1"/>
</dbReference>
<feature type="signal peptide" evidence="1">
    <location>
        <begin position="1"/>
        <end position="18"/>
    </location>
</feature>
<dbReference type="OMA" id="KENAMQF"/>
<evidence type="ECO:0000313" key="2">
    <source>
        <dbReference type="EMBL" id="UJO20070.1"/>
    </source>
</evidence>
<proteinExistence type="predicted"/>
<feature type="chain" id="PRO_5040238979" evidence="1">
    <location>
        <begin position="19"/>
        <end position="201"/>
    </location>
</feature>
<dbReference type="Proteomes" id="UP000756132">
    <property type="component" value="Chromosome 7"/>
</dbReference>
<evidence type="ECO:0000313" key="3">
    <source>
        <dbReference type="Proteomes" id="UP000756132"/>
    </source>
</evidence>
<name>A0A9Q8PCT4_PASFU</name>
<dbReference type="EMBL" id="CP090169">
    <property type="protein sequence ID" value="UJO20070.1"/>
    <property type="molecule type" value="Genomic_DNA"/>
</dbReference>
<sequence>MRLITLLAALLGLTQGIALPVPTDTDNSVVALNNTILHDTPFNNNTLTLTTNTTTPPFLSRNKPPHNWPSNWGYQPKHSTQVKLLRFKGPKCTIPHDLVHEEQIDIAPEGYEDDPNMACKQFKKENAMQFMWFQLPAQILKQGYGGDRGSVHYAGPLHHCRVVVYRGHFCDGEEVGSLDEGDEEVCVRAFGGHSMRVACWK</sequence>
<reference evidence="2" key="1">
    <citation type="submission" date="2021-12" db="EMBL/GenBank/DDBJ databases">
        <authorList>
            <person name="Zaccaron A."/>
            <person name="Stergiopoulos I."/>
        </authorList>
    </citation>
    <scope>NUCLEOTIDE SEQUENCE</scope>
    <source>
        <strain evidence="2">Race5_Kim</strain>
    </source>
</reference>
<dbReference type="OrthoDB" id="10475882at2759"/>
<gene>
    <name evidence="2" type="ORF">CLAFUR5_10129</name>
</gene>
<reference evidence="2" key="2">
    <citation type="journal article" date="2022" name="Microb. Genom.">
        <title>A chromosome-scale genome assembly of the tomato pathogen Cladosporium fulvum reveals a compartmentalized genome architecture and the presence of a dispensable chromosome.</title>
        <authorList>
            <person name="Zaccaron A.Z."/>
            <person name="Chen L.H."/>
            <person name="Samaras A."/>
            <person name="Stergiopoulos I."/>
        </authorList>
    </citation>
    <scope>NUCLEOTIDE SEQUENCE</scope>
    <source>
        <strain evidence="2">Race5_Kim</strain>
    </source>
</reference>
<organism evidence="2 3">
    <name type="scientific">Passalora fulva</name>
    <name type="common">Tomato leaf mold</name>
    <name type="synonym">Cladosporium fulvum</name>
    <dbReference type="NCBI Taxonomy" id="5499"/>
    <lineage>
        <taxon>Eukaryota</taxon>
        <taxon>Fungi</taxon>
        <taxon>Dikarya</taxon>
        <taxon>Ascomycota</taxon>
        <taxon>Pezizomycotina</taxon>
        <taxon>Dothideomycetes</taxon>
        <taxon>Dothideomycetidae</taxon>
        <taxon>Mycosphaerellales</taxon>
        <taxon>Mycosphaerellaceae</taxon>
        <taxon>Fulvia</taxon>
    </lineage>
</organism>
<keyword evidence="3" id="KW-1185">Reference proteome</keyword>
<dbReference type="GeneID" id="71990007"/>
<accession>A0A9Q8PCT4</accession>